<evidence type="ECO:0000313" key="1">
    <source>
        <dbReference type="EMBL" id="KUJ13080.1"/>
    </source>
</evidence>
<dbReference type="OrthoDB" id="3553241at2759"/>
<reference evidence="1 2" key="1">
    <citation type="submission" date="2015-10" db="EMBL/GenBank/DDBJ databases">
        <title>Full genome of DAOMC 229536 Phialocephala scopiformis, a fungal endophyte of spruce producing the potent anti-insectan compound rugulosin.</title>
        <authorList>
            <consortium name="DOE Joint Genome Institute"/>
            <person name="Walker A.K."/>
            <person name="Frasz S.L."/>
            <person name="Seifert K.A."/>
            <person name="Miller J.D."/>
            <person name="Mondo S.J."/>
            <person name="Labutti K."/>
            <person name="Lipzen A."/>
            <person name="Dockter R."/>
            <person name="Kennedy M."/>
            <person name="Grigoriev I.V."/>
            <person name="Spatafora J.W."/>
        </authorList>
    </citation>
    <scope>NUCLEOTIDE SEQUENCE [LARGE SCALE GENOMIC DNA]</scope>
    <source>
        <strain evidence="1 2">CBS 120377</strain>
    </source>
</reference>
<evidence type="ECO:0000313" key="2">
    <source>
        <dbReference type="Proteomes" id="UP000070700"/>
    </source>
</evidence>
<keyword evidence="2" id="KW-1185">Reference proteome</keyword>
<proteinExistence type="predicted"/>
<organism evidence="1 2">
    <name type="scientific">Mollisia scopiformis</name>
    <name type="common">Conifer needle endophyte fungus</name>
    <name type="synonym">Phialocephala scopiformis</name>
    <dbReference type="NCBI Taxonomy" id="149040"/>
    <lineage>
        <taxon>Eukaryota</taxon>
        <taxon>Fungi</taxon>
        <taxon>Dikarya</taxon>
        <taxon>Ascomycota</taxon>
        <taxon>Pezizomycotina</taxon>
        <taxon>Leotiomycetes</taxon>
        <taxon>Helotiales</taxon>
        <taxon>Mollisiaceae</taxon>
        <taxon>Mollisia</taxon>
    </lineage>
</organism>
<dbReference type="GeneID" id="28832630"/>
<dbReference type="AlphaFoldDB" id="A0A194WYQ8"/>
<protein>
    <submittedName>
        <fullName evidence="1">Uncharacterized protein</fullName>
    </submittedName>
</protein>
<gene>
    <name evidence="1" type="ORF">LY89DRAFT_785593</name>
</gene>
<accession>A0A194WYQ8</accession>
<dbReference type="InParanoid" id="A0A194WYQ8"/>
<dbReference type="RefSeq" id="XP_018067435.1">
    <property type="nucleotide sequence ID" value="XM_018222904.1"/>
</dbReference>
<sequence length="380" mass="43039">MRNLTTDRAINSDIPDNDAFLEAEDYKHISSWRADTPETQSTGGEEYEQVLASPLAATPDPSNLSQHTRQRTSHLEAEILDLKLKLIKTEIERDNAVIELELATTALVNSRAEVFEMDKEITVMGHDLGSFRLEVDDLTRQLKKKEPLFQVGVAVRLGFMDAANRVRIKGNVSIISQDLHADQSILQAKTDACHRGNMVADASLFDPELEIRSARDQIRTFNYLYNANPSWPADTPQRSRSSSFDATQTTISLSNADVSFLDTEPHVANYDDLRKFQACSDAIVSHPKLLEVRNIKASMIAYHSWTKYSHSKKADERFRKLERKAAKLIERWEEEYGIEDGGTNVQSKREQLDALLKAMSAILKETVKKEHGRLQGRRGR</sequence>
<dbReference type="KEGG" id="psco:LY89DRAFT_785593"/>
<dbReference type="EMBL" id="KQ947423">
    <property type="protein sequence ID" value="KUJ13080.1"/>
    <property type="molecule type" value="Genomic_DNA"/>
</dbReference>
<name>A0A194WYQ8_MOLSC</name>
<dbReference type="Proteomes" id="UP000070700">
    <property type="component" value="Unassembled WGS sequence"/>
</dbReference>